<protein>
    <submittedName>
        <fullName evidence="1">Uncharacterized protein</fullName>
    </submittedName>
</protein>
<evidence type="ECO:0000313" key="2">
    <source>
        <dbReference type="Proteomes" id="UP000021210"/>
    </source>
</evidence>
<sequence length="39" mass="4083">MPAACFSGEACHAILCRQGAALINATGDKQYQVQPPHSP</sequence>
<evidence type="ECO:0000313" key="1">
    <source>
        <dbReference type="EMBL" id="EUA61516.1"/>
    </source>
</evidence>
<dbReference type="Proteomes" id="UP000021210">
    <property type="component" value="Unassembled WGS sequence"/>
</dbReference>
<comment type="caution">
    <text evidence="1">The sequence shown here is derived from an EMBL/GenBank/DDBJ whole genome shotgun (WGS) entry which is preliminary data.</text>
</comment>
<reference evidence="1 2" key="1">
    <citation type="submission" date="2013-12" db="EMBL/GenBank/DDBJ databases">
        <authorList>
            <person name="Zelazny A."/>
            <person name="Olivier K."/>
            <person name="Holland S."/>
            <person name="Lenaerts A."/>
            <person name="Ordway D."/>
            <person name="DeGroote M.A."/>
            <person name="Parker T."/>
            <person name="Sizemore C."/>
            <person name="Tallon L.J."/>
            <person name="Sadzewicz L.K."/>
            <person name="Sengamalay N."/>
            <person name="Fraser C.M."/>
            <person name="Hine E."/>
            <person name="Shefchek K.A."/>
            <person name="Das S.P."/>
            <person name="Tettelin H."/>
        </authorList>
    </citation>
    <scope>NUCLEOTIDE SEQUENCE [LARGE SCALE GENOMIC DNA]</scope>
    <source>
        <strain evidence="1 2">1948</strain>
    </source>
</reference>
<proteinExistence type="predicted"/>
<dbReference type="AlphaFoldDB" id="A0A829QGX7"/>
<gene>
    <name evidence="1" type="ORF">I542_1655</name>
</gene>
<dbReference type="EMBL" id="JAOH01000002">
    <property type="protein sequence ID" value="EUA61516.1"/>
    <property type="molecule type" value="Genomic_DNA"/>
</dbReference>
<organism evidence="1 2">
    <name type="scientific">Mycobacteroides abscessus 1948</name>
    <dbReference type="NCBI Taxonomy" id="1299323"/>
    <lineage>
        <taxon>Bacteria</taxon>
        <taxon>Bacillati</taxon>
        <taxon>Actinomycetota</taxon>
        <taxon>Actinomycetes</taxon>
        <taxon>Mycobacteriales</taxon>
        <taxon>Mycobacteriaceae</taxon>
        <taxon>Mycobacteroides</taxon>
        <taxon>Mycobacteroides abscessus</taxon>
    </lineage>
</organism>
<accession>A0A829QGX7</accession>
<name>A0A829QGX7_9MYCO</name>